<proteinExistence type="predicted"/>
<reference evidence="1" key="2">
    <citation type="submission" date="2020-05" db="EMBL/GenBank/DDBJ databases">
        <authorList>
            <person name="Kim H.-S."/>
            <person name="Proctor R.H."/>
            <person name="Brown D.W."/>
        </authorList>
    </citation>
    <scope>NUCLEOTIDE SEQUENCE</scope>
    <source>
        <strain evidence="1">NRRL 22465</strain>
    </source>
</reference>
<evidence type="ECO:0000313" key="2">
    <source>
        <dbReference type="Proteomes" id="UP000635477"/>
    </source>
</evidence>
<sequence>MGQNTQDGPPPDPAVDQAHSWLQVSKGTKLTPAEEVILSRLEFVAKQNAAVLRNQKAIIVGIEEIAANTAPATPDAALKGPILYSNCKFDTEKAFIDWLGTRQEMAYFRDAFGRFQAFSNLPYTQYDYNKEAEEEAVKFIDKAITELNCQIEGNPSAAALLIELYSLNGRTKTVIFVTVCRMFWNEQLHVRAGNLYKAAKLN</sequence>
<dbReference type="Proteomes" id="UP000635477">
    <property type="component" value="Unassembled WGS sequence"/>
</dbReference>
<dbReference type="EMBL" id="JABEYC010001239">
    <property type="protein sequence ID" value="KAF4967235.1"/>
    <property type="molecule type" value="Genomic_DNA"/>
</dbReference>
<evidence type="ECO:0000313" key="1">
    <source>
        <dbReference type="EMBL" id="KAF4967235.1"/>
    </source>
</evidence>
<name>A0A8H4XAI0_9HYPO</name>
<comment type="caution">
    <text evidence="1">The sequence shown here is derived from an EMBL/GenBank/DDBJ whole genome shotgun (WGS) entry which is preliminary data.</text>
</comment>
<organism evidence="1 2">
    <name type="scientific">Fusarium zealandicum</name>
    <dbReference type="NCBI Taxonomy" id="1053134"/>
    <lineage>
        <taxon>Eukaryota</taxon>
        <taxon>Fungi</taxon>
        <taxon>Dikarya</taxon>
        <taxon>Ascomycota</taxon>
        <taxon>Pezizomycotina</taxon>
        <taxon>Sordariomycetes</taxon>
        <taxon>Hypocreomycetidae</taxon>
        <taxon>Hypocreales</taxon>
        <taxon>Nectriaceae</taxon>
        <taxon>Fusarium</taxon>
        <taxon>Fusarium staphyleae species complex</taxon>
    </lineage>
</organism>
<gene>
    <name evidence="1" type="ORF">FZEAL_10554</name>
</gene>
<reference evidence="1" key="1">
    <citation type="journal article" date="2020" name="BMC Genomics">
        <title>Correction to: Identification and distribution of gene clusters required for synthesis of sphingolipid metabolism inhibitors in diverse species of the filamentous fungus Fusarium.</title>
        <authorList>
            <person name="Kim H.S."/>
            <person name="Lohmar J.M."/>
            <person name="Busman M."/>
            <person name="Brown D.W."/>
            <person name="Naumann T.A."/>
            <person name="Divon H.H."/>
            <person name="Lysoe E."/>
            <person name="Uhlig S."/>
            <person name="Proctor R.H."/>
        </authorList>
    </citation>
    <scope>NUCLEOTIDE SEQUENCE</scope>
    <source>
        <strain evidence="1">NRRL 22465</strain>
    </source>
</reference>
<dbReference type="AlphaFoldDB" id="A0A8H4XAI0"/>
<accession>A0A8H4XAI0</accession>
<protein>
    <submittedName>
        <fullName evidence="1">Uncharacterized protein</fullName>
    </submittedName>
</protein>
<keyword evidence="2" id="KW-1185">Reference proteome</keyword>